<gene>
    <name evidence="1" type="ORF">QR680_007385</name>
</gene>
<sequence>MDSLPYEFLNKVCISLPTEQLQGALDLDAPSWTNVVGSHLENRRYFDVELTVFFDGNGCHFKDGRFGAVFNEVDERSGALLEGISLDGLKAIGARFVKFKTVIINYCRHGDEAFHTNFEEVVRYVTARLDGDSCLRIKNIERNDVCGHLLDTLRTEPLLQFKKLELCTVAFDFGHKLLSFYMENNGLLDDLTLAEPGYWCGAEQREMVKRYTNRSGPKKLTLRINPQVDVCKCRSDIWVKLLHPDNEEACVLARLNYVGAYVSAWTHFRAQKKLSFSSEAAEGQCKVCNFAWKSTVSPQAPINGPNNA</sequence>
<evidence type="ECO:0008006" key="3">
    <source>
        <dbReference type="Google" id="ProtNLM"/>
    </source>
</evidence>
<evidence type="ECO:0000313" key="2">
    <source>
        <dbReference type="Proteomes" id="UP001175271"/>
    </source>
</evidence>
<evidence type="ECO:0000313" key="1">
    <source>
        <dbReference type="EMBL" id="KAK0422133.1"/>
    </source>
</evidence>
<dbReference type="AlphaFoldDB" id="A0AA39M631"/>
<dbReference type="Proteomes" id="UP001175271">
    <property type="component" value="Unassembled WGS sequence"/>
</dbReference>
<comment type="caution">
    <text evidence="1">The sequence shown here is derived from an EMBL/GenBank/DDBJ whole genome shotgun (WGS) entry which is preliminary data.</text>
</comment>
<reference evidence="1" key="1">
    <citation type="submission" date="2023-06" db="EMBL/GenBank/DDBJ databases">
        <title>Genomic analysis of the entomopathogenic nematode Steinernema hermaphroditum.</title>
        <authorList>
            <person name="Schwarz E.M."/>
            <person name="Heppert J.K."/>
            <person name="Baniya A."/>
            <person name="Schwartz H.T."/>
            <person name="Tan C.-H."/>
            <person name="Antoshechkin I."/>
            <person name="Sternberg P.W."/>
            <person name="Goodrich-Blair H."/>
            <person name="Dillman A.R."/>
        </authorList>
    </citation>
    <scope>NUCLEOTIDE SEQUENCE</scope>
    <source>
        <strain evidence="1">PS9179</strain>
        <tissue evidence="1">Whole animal</tissue>
    </source>
</reference>
<keyword evidence="2" id="KW-1185">Reference proteome</keyword>
<protein>
    <recommendedName>
        <fullName evidence="3">F-box domain-containing protein</fullName>
    </recommendedName>
</protein>
<organism evidence="1 2">
    <name type="scientific">Steinernema hermaphroditum</name>
    <dbReference type="NCBI Taxonomy" id="289476"/>
    <lineage>
        <taxon>Eukaryota</taxon>
        <taxon>Metazoa</taxon>
        <taxon>Ecdysozoa</taxon>
        <taxon>Nematoda</taxon>
        <taxon>Chromadorea</taxon>
        <taxon>Rhabditida</taxon>
        <taxon>Tylenchina</taxon>
        <taxon>Panagrolaimomorpha</taxon>
        <taxon>Strongyloidoidea</taxon>
        <taxon>Steinernematidae</taxon>
        <taxon>Steinernema</taxon>
    </lineage>
</organism>
<name>A0AA39M631_9BILA</name>
<dbReference type="EMBL" id="JAUCMV010000001">
    <property type="protein sequence ID" value="KAK0422133.1"/>
    <property type="molecule type" value="Genomic_DNA"/>
</dbReference>
<proteinExistence type="predicted"/>
<accession>A0AA39M631</accession>